<evidence type="ECO:0000256" key="7">
    <source>
        <dbReference type="ARBA" id="ARBA00022786"/>
    </source>
</evidence>
<dbReference type="RefSeq" id="XP_065672767.1">
    <property type="nucleotide sequence ID" value="XM_065816695.1"/>
</dbReference>
<dbReference type="InterPro" id="IPR036361">
    <property type="entry name" value="SAP_dom_sf"/>
</dbReference>
<dbReference type="Pfam" id="PF02891">
    <property type="entry name" value="zf-MIZ"/>
    <property type="match status" value="1"/>
</dbReference>
<evidence type="ECO:0000259" key="14">
    <source>
        <dbReference type="PROSITE" id="PS51466"/>
    </source>
</evidence>
<feature type="domain" description="SP-RING-type" evidence="13">
    <location>
        <begin position="349"/>
        <end position="430"/>
    </location>
</feature>
<evidence type="ECO:0000313" key="15">
    <source>
        <dbReference type="Proteomes" id="UP001652625"/>
    </source>
</evidence>
<dbReference type="GeneID" id="100211745"/>
<keyword evidence="7" id="KW-0833">Ubl conjugation pathway</keyword>
<feature type="region of interest" description="Disordered" evidence="11">
    <location>
        <begin position="544"/>
        <end position="568"/>
    </location>
</feature>
<dbReference type="PANTHER" id="PTHR10782:SF94">
    <property type="entry name" value="SUPPRESSOR OF VARIEGATION 2-10, ISOFORM I"/>
    <property type="match status" value="1"/>
</dbReference>
<keyword evidence="4" id="KW-0808">Transferase</keyword>
<dbReference type="GO" id="GO:0016874">
    <property type="term" value="F:ligase activity"/>
    <property type="evidence" value="ECO:0007669"/>
    <property type="project" value="UniProtKB-KW"/>
</dbReference>
<dbReference type="PROSITE" id="PS50800">
    <property type="entry name" value="SAP"/>
    <property type="match status" value="1"/>
</dbReference>
<feature type="domain" description="PINIT" evidence="14">
    <location>
        <begin position="152"/>
        <end position="317"/>
    </location>
</feature>
<keyword evidence="9" id="KW-0539">Nucleus</keyword>
<comment type="subcellular location">
    <subcellularLocation>
        <location evidence="1">Nucleus</location>
    </subcellularLocation>
</comment>
<dbReference type="Gene3D" id="2.60.120.780">
    <property type="entry name" value="PINIT domain"/>
    <property type="match status" value="1"/>
</dbReference>
<dbReference type="Pfam" id="PF14324">
    <property type="entry name" value="PINIT"/>
    <property type="match status" value="1"/>
</dbReference>
<dbReference type="SUPFAM" id="SSF68906">
    <property type="entry name" value="SAP domain"/>
    <property type="match status" value="1"/>
</dbReference>
<dbReference type="Gene3D" id="1.10.720.30">
    <property type="entry name" value="SAP domain"/>
    <property type="match status" value="1"/>
</dbReference>
<accession>A0ABM4DEC8</accession>
<protein>
    <submittedName>
        <fullName evidence="16">E3 SUMO-protein ligase PIAS2 isoform X3</fullName>
    </submittedName>
</protein>
<proteinExistence type="inferred from homology"/>
<feature type="domain" description="SAP" evidence="12">
    <location>
        <begin position="15"/>
        <end position="49"/>
    </location>
</feature>
<gene>
    <name evidence="16" type="primary">LOC100211745</name>
</gene>
<evidence type="ECO:0000256" key="2">
    <source>
        <dbReference type="ARBA" id="ARBA00004718"/>
    </source>
</evidence>
<dbReference type="Gene3D" id="3.30.40.10">
    <property type="entry name" value="Zinc/RING finger domain, C3HC4 (zinc finger)"/>
    <property type="match status" value="1"/>
</dbReference>
<evidence type="ECO:0000313" key="16">
    <source>
        <dbReference type="RefSeq" id="XP_065672767.1"/>
    </source>
</evidence>
<keyword evidence="8" id="KW-0862">Zinc</keyword>
<sequence length="623" mass="69988">MSSRDGKGEDLKSMLMSFRIAELQTLLGACGRSRSGRKHELLGRAISLLKSSSVAPNRDKVRARILELYHQRYPPGGVELPEIALGNPGSLQTYPAQPYMQYPREEDDDSSNYINRSSNSYKDLSHKTKYSSVFHHPHNSQQLQPTSYTSATSLHSPVPIHPDVRFIQLPFYDIIDVLIKPTSLVQKTMAGYQEMSFVYHLTPYQTQLITSSRSYTMKSILEYGVQVHLRFCLAETSCFQEDAYPPRLKVIANNKPCLIPGQPPPNAQNQEPRKPHRPINITPVNISPLQSNQFSVQWMPSDVGQRYTTTVHLVKTVHCETLIQQLANKPERSAEHTKAFITEKLRQDPESEIALTSLKVSLCCPIGKTRMKYPCRANNCHHLQCFDGATYLQMNERKPSWVCPVCDKKAHFSDLFKDGMFSSIIKQSVDCDDIVFFEDGSWRPLNEIQDLQKPLSQQLLSTPKSASSKPLNHVDCNTPNPTTIFTPVITKCSSENIVPEIPKLNRIAKPAQATVEEPEVEVISIDSDTDDETTILPPTMAQRNTQCQKNDSLLSPLSPPPSSSSVQFQDPELQGMELYNLLPHEDRIAAAMYLDQVGFLGQPTSNSSRNLMSSASVIDISDE</sequence>
<evidence type="ECO:0000259" key="13">
    <source>
        <dbReference type="PROSITE" id="PS51044"/>
    </source>
</evidence>
<reference evidence="16" key="1">
    <citation type="submission" date="2025-08" db="UniProtKB">
        <authorList>
            <consortium name="RefSeq"/>
        </authorList>
    </citation>
    <scope>IDENTIFICATION</scope>
</reference>
<keyword evidence="6 10" id="KW-0863">Zinc-finger</keyword>
<dbReference type="PROSITE" id="PS51466">
    <property type="entry name" value="PINIT"/>
    <property type="match status" value="1"/>
</dbReference>
<dbReference type="InterPro" id="IPR003034">
    <property type="entry name" value="SAP_dom"/>
</dbReference>
<evidence type="ECO:0000256" key="10">
    <source>
        <dbReference type="PROSITE-ProRule" id="PRU00452"/>
    </source>
</evidence>
<evidence type="ECO:0000256" key="11">
    <source>
        <dbReference type="SAM" id="MobiDB-lite"/>
    </source>
</evidence>
<keyword evidence="15" id="KW-1185">Reference proteome</keyword>
<evidence type="ECO:0000256" key="6">
    <source>
        <dbReference type="ARBA" id="ARBA00022771"/>
    </source>
</evidence>
<comment type="pathway">
    <text evidence="2">Protein modification; protein sumoylation.</text>
</comment>
<evidence type="ECO:0000256" key="9">
    <source>
        <dbReference type="ARBA" id="ARBA00023242"/>
    </source>
</evidence>
<evidence type="ECO:0000256" key="5">
    <source>
        <dbReference type="ARBA" id="ARBA00022723"/>
    </source>
</evidence>
<dbReference type="SMART" id="SM00513">
    <property type="entry name" value="SAP"/>
    <property type="match status" value="1"/>
</dbReference>
<dbReference type="InterPro" id="IPR023321">
    <property type="entry name" value="PINIT"/>
</dbReference>
<evidence type="ECO:0000256" key="4">
    <source>
        <dbReference type="ARBA" id="ARBA00022679"/>
    </source>
</evidence>
<dbReference type="Proteomes" id="UP001652625">
    <property type="component" value="Chromosome 13"/>
</dbReference>
<evidence type="ECO:0000259" key="12">
    <source>
        <dbReference type="PROSITE" id="PS50800"/>
    </source>
</evidence>
<keyword evidence="5" id="KW-0479">Metal-binding</keyword>
<dbReference type="InterPro" id="IPR004181">
    <property type="entry name" value="Znf_MIZ"/>
</dbReference>
<evidence type="ECO:0000256" key="8">
    <source>
        <dbReference type="ARBA" id="ARBA00022833"/>
    </source>
</evidence>
<name>A0ABM4DEC8_HYDVU</name>
<evidence type="ECO:0000256" key="1">
    <source>
        <dbReference type="ARBA" id="ARBA00004123"/>
    </source>
</evidence>
<keyword evidence="16" id="KW-0436">Ligase</keyword>
<evidence type="ECO:0000256" key="3">
    <source>
        <dbReference type="ARBA" id="ARBA00005383"/>
    </source>
</evidence>
<organism evidence="15 16">
    <name type="scientific">Hydra vulgaris</name>
    <name type="common">Hydra</name>
    <name type="synonym">Hydra attenuata</name>
    <dbReference type="NCBI Taxonomy" id="6087"/>
    <lineage>
        <taxon>Eukaryota</taxon>
        <taxon>Metazoa</taxon>
        <taxon>Cnidaria</taxon>
        <taxon>Hydrozoa</taxon>
        <taxon>Hydroidolina</taxon>
        <taxon>Anthoathecata</taxon>
        <taxon>Aplanulata</taxon>
        <taxon>Hydridae</taxon>
        <taxon>Hydra</taxon>
    </lineage>
</organism>
<comment type="similarity">
    <text evidence="3">Belongs to the PIAS family.</text>
</comment>
<dbReference type="InterPro" id="IPR038654">
    <property type="entry name" value="PINIT_sf"/>
</dbReference>
<dbReference type="InterPro" id="IPR013083">
    <property type="entry name" value="Znf_RING/FYVE/PHD"/>
</dbReference>
<dbReference type="PANTHER" id="PTHR10782">
    <property type="entry name" value="ZINC FINGER MIZ DOMAIN-CONTAINING PROTEIN"/>
    <property type="match status" value="1"/>
</dbReference>
<dbReference type="PROSITE" id="PS51044">
    <property type="entry name" value="ZF_SP_RING"/>
    <property type="match status" value="1"/>
</dbReference>